<sequence length="80" mass="7078">MGAATTAGAGAGVGAGAGGAEGGGGGGGGGGAGALSAGTCASCSLRRSFRGLSGGFAAAVSMAVVLVTRDGGCSQVWAQW</sequence>
<gene>
    <name evidence="1" type="ORF">GHT07_16130</name>
</gene>
<dbReference type="EMBL" id="WJBU01000016">
    <property type="protein sequence ID" value="MRD48816.1"/>
    <property type="molecule type" value="Genomic_DNA"/>
</dbReference>
<name>A0A844BB79_9BURK</name>
<protein>
    <submittedName>
        <fullName evidence="1">Uncharacterized protein</fullName>
    </submittedName>
</protein>
<accession>A0A844BB79</accession>
<reference evidence="1 2" key="1">
    <citation type="submission" date="2019-11" db="EMBL/GenBank/DDBJ databases">
        <title>Caenimonas koreensis gen. nov., sp. nov., isolated from activated sludge.</title>
        <authorList>
            <person name="Seung H.R."/>
        </authorList>
    </citation>
    <scope>NUCLEOTIDE SEQUENCE [LARGE SCALE GENOMIC DNA]</scope>
    <source>
        <strain evidence="1 2">EMB320</strain>
    </source>
</reference>
<evidence type="ECO:0000313" key="1">
    <source>
        <dbReference type="EMBL" id="MRD48816.1"/>
    </source>
</evidence>
<keyword evidence="2" id="KW-1185">Reference proteome</keyword>
<proteinExistence type="predicted"/>
<organism evidence="1 2">
    <name type="scientific">Caenimonas koreensis DSM 17982</name>
    <dbReference type="NCBI Taxonomy" id="1121255"/>
    <lineage>
        <taxon>Bacteria</taxon>
        <taxon>Pseudomonadati</taxon>
        <taxon>Pseudomonadota</taxon>
        <taxon>Betaproteobacteria</taxon>
        <taxon>Burkholderiales</taxon>
        <taxon>Comamonadaceae</taxon>
        <taxon>Caenimonas</taxon>
    </lineage>
</organism>
<evidence type="ECO:0000313" key="2">
    <source>
        <dbReference type="Proteomes" id="UP000487350"/>
    </source>
</evidence>
<dbReference type="AlphaFoldDB" id="A0A844BB79"/>
<dbReference type="Proteomes" id="UP000487350">
    <property type="component" value="Unassembled WGS sequence"/>
</dbReference>
<comment type="caution">
    <text evidence="1">The sequence shown here is derived from an EMBL/GenBank/DDBJ whole genome shotgun (WGS) entry which is preliminary data.</text>
</comment>